<dbReference type="GO" id="GO:0043565">
    <property type="term" value="F:sequence-specific DNA binding"/>
    <property type="evidence" value="ECO:0007669"/>
    <property type="project" value="TreeGrafter"/>
</dbReference>
<comment type="caution">
    <text evidence="7">The sequence shown here is derived from an EMBL/GenBank/DDBJ whole genome shotgun (WGS) entry which is preliminary data.</text>
</comment>
<evidence type="ECO:0000256" key="1">
    <source>
        <dbReference type="ARBA" id="ARBA00006594"/>
    </source>
</evidence>
<evidence type="ECO:0000256" key="2">
    <source>
        <dbReference type="ARBA" id="ARBA00011900"/>
    </source>
</evidence>
<protein>
    <recommendedName>
        <fullName evidence="2">site-specific DNA-methyltransferase (adenine-specific)</fullName>
        <ecNumber evidence="2">2.1.1.72</ecNumber>
    </recommendedName>
</protein>
<dbReference type="PANTHER" id="PTHR30481">
    <property type="entry name" value="DNA ADENINE METHYLASE"/>
    <property type="match status" value="1"/>
</dbReference>
<name>A0A4R6BJI2_9STAP</name>
<dbReference type="PANTHER" id="PTHR30481:SF2">
    <property type="entry name" value="SITE-SPECIFIC DNA-METHYLTRANSFERASE (ADENINE-SPECIFIC)"/>
    <property type="match status" value="1"/>
</dbReference>
<dbReference type="GO" id="GO:0009307">
    <property type="term" value="P:DNA restriction-modification system"/>
    <property type="evidence" value="ECO:0007669"/>
    <property type="project" value="InterPro"/>
</dbReference>
<reference evidence="7 8" key="1">
    <citation type="submission" date="2019-01" db="EMBL/GenBank/DDBJ databases">
        <title>Draft genome sequences of the type strains of six Macrococcus species.</title>
        <authorList>
            <person name="Mazhar S."/>
            <person name="Altermann E."/>
            <person name="Hill C."/>
            <person name="Mcauliffe O."/>
        </authorList>
    </citation>
    <scope>NUCLEOTIDE SEQUENCE [LARGE SCALE GENOMIC DNA]</scope>
    <source>
        <strain evidence="7 8">CCM4809</strain>
    </source>
</reference>
<comment type="similarity">
    <text evidence="1">Belongs to the N(4)/N(6)-methyltransferase family.</text>
</comment>
<evidence type="ECO:0000256" key="4">
    <source>
        <dbReference type="ARBA" id="ARBA00022679"/>
    </source>
</evidence>
<dbReference type="PRINTS" id="PR00505">
    <property type="entry name" value="D12N6MTFRASE"/>
</dbReference>
<dbReference type="AlphaFoldDB" id="A0A4R6BJI2"/>
<keyword evidence="4" id="KW-0808">Transferase</keyword>
<dbReference type="Gene3D" id="1.10.1020.10">
    <property type="entry name" value="Adenine-specific Methyltransferase, Domain 2"/>
    <property type="match status" value="1"/>
</dbReference>
<dbReference type="EC" id="2.1.1.72" evidence="2"/>
<dbReference type="GO" id="GO:0009007">
    <property type="term" value="F:site-specific DNA-methyltransferase (adenine-specific) activity"/>
    <property type="evidence" value="ECO:0007669"/>
    <property type="project" value="UniProtKB-EC"/>
</dbReference>
<evidence type="ECO:0000313" key="8">
    <source>
        <dbReference type="Proteomes" id="UP000295328"/>
    </source>
</evidence>
<comment type="catalytic activity">
    <reaction evidence="6">
        <text>a 2'-deoxyadenosine in DNA + S-adenosyl-L-methionine = an N(6)-methyl-2'-deoxyadenosine in DNA + S-adenosyl-L-homocysteine + H(+)</text>
        <dbReference type="Rhea" id="RHEA:15197"/>
        <dbReference type="Rhea" id="RHEA-COMP:12418"/>
        <dbReference type="Rhea" id="RHEA-COMP:12419"/>
        <dbReference type="ChEBI" id="CHEBI:15378"/>
        <dbReference type="ChEBI" id="CHEBI:57856"/>
        <dbReference type="ChEBI" id="CHEBI:59789"/>
        <dbReference type="ChEBI" id="CHEBI:90615"/>
        <dbReference type="ChEBI" id="CHEBI:90616"/>
        <dbReference type="EC" id="2.1.1.72"/>
    </reaction>
</comment>
<dbReference type="GO" id="GO:1904047">
    <property type="term" value="F:S-adenosyl-L-methionine binding"/>
    <property type="evidence" value="ECO:0007669"/>
    <property type="project" value="TreeGrafter"/>
</dbReference>
<evidence type="ECO:0000256" key="3">
    <source>
        <dbReference type="ARBA" id="ARBA00022603"/>
    </source>
</evidence>
<dbReference type="InterPro" id="IPR029063">
    <property type="entry name" value="SAM-dependent_MTases_sf"/>
</dbReference>
<dbReference type="InterPro" id="IPR012263">
    <property type="entry name" value="M_m6A_EcoRV"/>
</dbReference>
<dbReference type="OrthoDB" id="9805629at2"/>
<gene>
    <name evidence="7" type="ORF">ERX37_06210</name>
</gene>
<keyword evidence="3 7" id="KW-0489">Methyltransferase</keyword>
<evidence type="ECO:0000313" key="7">
    <source>
        <dbReference type="EMBL" id="TDM01798.1"/>
    </source>
</evidence>
<dbReference type="GO" id="GO:0006298">
    <property type="term" value="P:mismatch repair"/>
    <property type="evidence" value="ECO:0007669"/>
    <property type="project" value="TreeGrafter"/>
</dbReference>
<dbReference type="GO" id="GO:0032259">
    <property type="term" value="P:methylation"/>
    <property type="evidence" value="ECO:0007669"/>
    <property type="project" value="UniProtKB-KW"/>
</dbReference>
<evidence type="ECO:0000256" key="5">
    <source>
        <dbReference type="ARBA" id="ARBA00022691"/>
    </source>
</evidence>
<dbReference type="Pfam" id="PF02086">
    <property type="entry name" value="MethyltransfD12"/>
    <property type="match status" value="1"/>
</dbReference>
<dbReference type="Proteomes" id="UP000295328">
    <property type="component" value="Unassembled WGS sequence"/>
</dbReference>
<dbReference type="InterPro" id="IPR023095">
    <property type="entry name" value="Ade_MeTrfase_dom_2"/>
</dbReference>
<proteinExistence type="inferred from homology"/>
<sequence length="310" mass="36366">MNNYSPLRYPGGKVKTYGFIKSLIELNGCNHYIEPYAGGAGVAIKLLLNNDVKKITINDYDKSIYAFWYCVFNNTDSFIKLIEETPVTIDEWYKQKEVQKKKLDSELDLLQLGFSTLFLNRTNRSGIIKAGVIGGKKQDGNYLIDCRFNKESIIDKIYKISKYSSSVVLTNKDAKDFINQNIMKTKNSFTFFDPPYYQKGPSLYTNFYIHENHLELSNLIKTKMKKRLWILTYDISPNIFQMYGEEYRSIKYNLNYSIAKPSMGEEYMFFSQELNLRESDIFNYLNVIDNQKIKNEFKIHELEKININMV</sequence>
<organism evidence="7 8">
    <name type="scientific">Macrococcus hajekii</name>
    <dbReference type="NCBI Taxonomy" id="198482"/>
    <lineage>
        <taxon>Bacteria</taxon>
        <taxon>Bacillati</taxon>
        <taxon>Bacillota</taxon>
        <taxon>Bacilli</taxon>
        <taxon>Bacillales</taxon>
        <taxon>Staphylococcaceae</taxon>
        <taxon>Macrococcus</taxon>
    </lineage>
</organism>
<keyword evidence="5" id="KW-0949">S-adenosyl-L-methionine</keyword>
<dbReference type="EMBL" id="SCWE01000002">
    <property type="protein sequence ID" value="TDM01798.1"/>
    <property type="molecule type" value="Genomic_DNA"/>
</dbReference>
<dbReference type="Gene3D" id="3.40.50.150">
    <property type="entry name" value="Vaccinia Virus protein VP39"/>
    <property type="match status" value="1"/>
</dbReference>
<dbReference type="InterPro" id="IPR012327">
    <property type="entry name" value="MeTrfase_D12"/>
</dbReference>
<dbReference type="RefSeq" id="WP_133429818.1">
    <property type="nucleotide sequence ID" value="NZ_BMCC01000003.1"/>
</dbReference>
<evidence type="ECO:0000256" key="6">
    <source>
        <dbReference type="ARBA" id="ARBA00047942"/>
    </source>
</evidence>
<dbReference type="PIRSF" id="PIRSF000398">
    <property type="entry name" value="M_m6A_EcoRV"/>
    <property type="match status" value="1"/>
</dbReference>
<keyword evidence="8" id="KW-1185">Reference proteome</keyword>
<dbReference type="SUPFAM" id="SSF53335">
    <property type="entry name" value="S-adenosyl-L-methionine-dependent methyltransferases"/>
    <property type="match status" value="1"/>
</dbReference>
<accession>A0A4R6BJI2</accession>